<keyword evidence="2" id="KW-0645">Protease</keyword>
<dbReference type="InterPro" id="IPR051156">
    <property type="entry name" value="Mito/Outer_Membr_Metalloprot"/>
</dbReference>
<keyword evidence="4" id="KW-0378">Hydrolase</keyword>
<keyword evidence="3" id="KW-0479">Metal-binding</keyword>
<dbReference type="Proteomes" id="UP000316916">
    <property type="component" value="Unassembled WGS sequence"/>
</dbReference>
<dbReference type="GO" id="GO:0046872">
    <property type="term" value="F:metal ion binding"/>
    <property type="evidence" value="ECO:0007669"/>
    <property type="project" value="UniProtKB-KW"/>
</dbReference>
<comment type="cofactor">
    <cofactor evidence="1">
        <name>Zn(2+)</name>
        <dbReference type="ChEBI" id="CHEBI:29105"/>
    </cofactor>
</comment>
<dbReference type="EMBL" id="FXTC01000002">
    <property type="protein sequence ID" value="SMO52500.1"/>
    <property type="molecule type" value="Genomic_DNA"/>
</dbReference>
<accession>A0A521C1B4</accession>
<protein>
    <submittedName>
        <fullName evidence="8">Peptidase family M48</fullName>
    </submittedName>
</protein>
<evidence type="ECO:0000256" key="3">
    <source>
        <dbReference type="ARBA" id="ARBA00022723"/>
    </source>
</evidence>
<dbReference type="PANTHER" id="PTHR22726">
    <property type="entry name" value="METALLOENDOPEPTIDASE OMA1"/>
    <property type="match status" value="1"/>
</dbReference>
<dbReference type="InterPro" id="IPR001915">
    <property type="entry name" value="Peptidase_M48"/>
</dbReference>
<evidence type="ECO:0000256" key="1">
    <source>
        <dbReference type="ARBA" id="ARBA00001947"/>
    </source>
</evidence>
<evidence type="ECO:0000313" key="9">
    <source>
        <dbReference type="Proteomes" id="UP000316916"/>
    </source>
</evidence>
<sequence length="446" mass="52480">MKTMTRKLIVLGYFLFSIMGMAQIYKPIDTADYIQRKAFLKSFEGNNEATVKKLKSQYSGKTGSELSKIYKEFGTDFQKQVKNKDFIFTSEFETSIQSMIQRLKKNNPTIPQDLKILVAKDNTPNAYCLADGTFVINMGLYSWLNNEEQIAAVISHELGHKIEEHSLKTFLKIIEQDKLDKVLVENIKSTTTSRSQSQNQKAFDIFKNTVYKKGVEKRQSEMQADSLGYVIFKNSDFKKVEFVNALQRLQDFDTISPRELKMETYKKLFNLPKQAFNEKWMKKEDFSLYNYNFYKEKLNKDSLASHPEVSRRIEMLKKTFTELKAPVAPEKPSELFVTLKKTARMEILPNYFHSEDYGQGIYAAMQFLQDEEEEKYYKSWLGRCFSKIYEARKNYNLNRYLDRIEPKNQSESYQQFLNFMWNLSLDEIKNIADYYYQANETIAKAN</sequence>
<dbReference type="AlphaFoldDB" id="A0A521C1B4"/>
<evidence type="ECO:0000256" key="6">
    <source>
        <dbReference type="ARBA" id="ARBA00023049"/>
    </source>
</evidence>
<reference evidence="8 9" key="1">
    <citation type="submission" date="2017-05" db="EMBL/GenBank/DDBJ databases">
        <authorList>
            <person name="Varghese N."/>
            <person name="Submissions S."/>
        </authorList>
    </citation>
    <scope>NUCLEOTIDE SEQUENCE [LARGE SCALE GENOMIC DNA]</scope>
    <source>
        <strain evidence="8 9">DSM 29371</strain>
    </source>
</reference>
<name>A0A521C1B4_9FLAO</name>
<keyword evidence="6" id="KW-0482">Metalloprotease</keyword>
<dbReference type="Pfam" id="PF01435">
    <property type="entry name" value="Peptidase_M48"/>
    <property type="match status" value="1"/>
</dbReference>
<dbReference type="Gene3D" id="3.30.2010.10">
    <property type="entry name" value="Metalloproteases ('zincins'), catalytic domain"/>
    <property type="match status" value="1"/>
</dbReference>
<evidence type="ECO:0000259" key="7">
    <source>
        <dbReference type="Pfam" id="PF01435"/>
    </source>
</evidence>
<dbReference type="GO" id="GO:0016020">
    <property type="term" value="C:membrane"/>
    <property type="evidence" value="ECO:0007669"/>
    <property type="project" value="TreeGrafter"/>
</dbReference>
<keyword evidence="9" id="KW-1185">Reference proteome</keyword>
<dbReference type="GO" id="GO:0051603">
    <property type="term" value="P:proteolysis involved in protein catabolic process"/>
    <property type="evidence" value="ECO:0007669"/>
    <property type="project" value="TreeGrafter"/>
</dbReference>
<proteinExistence type="predicted"/>
<dbReference type="PANTHER" id="PTHR22726:SF1">
    <property type="entry name" value="METALLOENDOPEPTIDASE OMA1, MITOCHONDRIAL"/>
    <property type="match status" value="1"/>
</dbReference>
<evidence type="ECO:0000256" key="5">
    <source>
        <dbReference type="ARBA" id="ARBA00022833"/>
    </source>
</evidence>
<feature type="domain" description="Peptidase M48" evidence="7">
    <location>
        <begin position="94"/>
        <end position="318"/>
    </location>
</feature>
<evidence type="ECO:0000256" key="2">
    <source>
        <dbReference type="ARBA" id="ARBA00022670"/>
    </source>
</evidence>
<organism evidence="8 9">
    <name type="scientific">Chryseobacterium rhizoplanae</name>
    <dbReference type="NCBI Taxonomy" id="1609531"/>
    <lineage>
        <taxon>Bacteria</taxon>
        <taxon>Pseudomonadati</taxon>
        <taxon>Bacteroidota</taxon>
        <taxon>Flavobacteriia</taxon>
        <taxon>Flavobacteriales</taxon>
        <taxon>Weeksellaceae</taxon>
        <taxon>Chryseobacterium group</taxon>
        <taxon>Chryseobacterium</taxon>
    </lineage>
</organism>
<evidence type="ECO:0000313" key="8">
    <source>
        <dbReference type="EMBL" id="SMO52500.1"/>
    </source>
</evidence>
<keyword evidence="5" id="KW-0862">Zinc</keyword>
<dbReference type="GO" id="GO:0004222">
    <property type="term" value="F:metalloendopeptidase activity"/>
    <property type="evidence" value="ECO:0007669"/>
    <property type="project" value="InterPro"/>
</dbReference>
<gene>
    <name evidence="8" type="ORF">SAMN06265171_102316</name>
</gene>
<evidence type="ECO:0000256" key="4">
    <source>
        <dbReference type="ARBA" id="ARBA00022801"/>
    </source>
</evidence>